<evidence type="ECO:0000313" key="5">
    <source>
        <dbReference type="EMBL" id="QDU60111.1"/>
    </source>
</evidence>
<dbReference type="InterPro" id="IPR011658">
    <property type="entry name" value="PA14_dom"/>
</dbReference>
<gene>
    <name evidence="5" type="ORF">Pan216_09480</name>
</gene>
<feature type="compositionally biased region" description="Basic and acidic residues" evidence="2">
    <location>
        <begin position="1730"/>
        <end position="1743"/>
    </location>
</feature>
<keyword evidence="3" id="KW-0812">Transmembrane</keyword>
<dbReference type="SUPFAM" id="SSF56988">
    <property type="entry name" value="Anthrax protective antigen"/>
    <property type="match status" value="1"/>
</dbReference>
<feature type="compositionally biased region" description="Polar residues" evidence="2">
    <location>
        <begin position="1584"/>
        <end position="1593"/>
    </location>
</feature>
<feature type="compositionally biased region" description="Basic and acidic residues" evidence="2">
    <location>
        <begin position="1093"/>
        <end position="1113"/>
    </location>
</feature>
<feature type="compositionally biased region" description="Basic and acidic residues" evidence="2">
    <location>
        <begin position="1476"/>
        <end position="1492"/>
    </location>
</feature>
<feature type="compositionally biased region" description="Low complexity" evidence="2">
    <location>
        <begin position="1512"/>
        <end position="1526"/>
    </location>
</feature>
<dbReference type="Gene3D" id="3.90.182.10">
    <property type="entry name" value="Toxin - Anthrax Protective Antigen,domain 1"/>
    <property type="match status" value="1"/>
</dbReference>
<organism evidence="5 6">
    <name type="scientific">Kolteria novifilia</name>
    <dbReference type="NCBI Taxonomy" id="2527975"/>
    <lineage>
        <taxon>Bacteria</taxon>
        <taxon>Pseudomonadati</taxon>
        <taxon>Planctomycetota</taxon>
        <taxon>Planctomycetia</taxon>
        <taxon>Kolteriales</taxon>
        <taxon>Kolteriaceae</taxon>
        <taxon>Kolteria</taxon>
    </lineage>
</organism>
<reference evidence="5 6" key="1">
    <citation type="submission" date="2019-02" db="EMBL/GenBank/DDBJ databases">
        <title>Deep-cultivation of Planctomycetes and their phenomic and genomic characterization uncovers novel biology.</title>
        <authorList>
            <person name="Wiegand S."/>
            <person name="Jogler M."/>
            <person name="Boedeker C."/>
            <person name="Pinto D."/>
            <person name="Vollmers J."/>
            <person name="Rivas-Marin E."/>
            <person name="Kohn T."/>
            <person name="Peeters S.H."/>
            <person name="Heuer A."/>
            <person name="Rast P."/>
            <person name="Oberbeckmann S."/>
            <person name="Bunk B."/>
            <person name="Jeske O."/>
            <person name="Meyerdierks A."/>
            <person name="Storesund J.E."/>
            <person name="Kallscheuer N."/>
            <person name="Luecker S."/>
            <person name="Lage O.M."/>
            <person name="Pohl T."/>
            <person name="Merkel B.J."/>
            <person name="Hornburger P."/>
            <person name="Mueller R.-W."/>
            <person name="Bruemmer F."/>
            <person name="Labrenz M."/>
            <person name="Spormann A.M."/>
            <person name="Op den Camp H."/>
            <person name="Overmann J."/>
            <person name="Amann R."/>
            <person name="Jetten M.S.M."/>
            <person name="Mascher T."/>
            <person name="Medema M.H."/>
            <person name="Devos D.P."/>
            <person name="Kaster A.-K."/>
            <person name="Ovreas L."/>
            <person name="Rohde M."/>
            <person name="Galperin M.Y."/>
            <person name="Jogler C."/>
        </authorList>
    </citation>
    <scope>NUCLEOTIDE SEQUENCE [LARGE SCALE GENOMIC DNA]</scope>
    <source>
        <strain evidence="5 6">Pan216</strain>
    </source>
</reference>
<feature type="compositionally biased region" description="Low complexity" evidence="2">
    <location>
        <begin position="1797"/>
        <end position="1809"/>
    </location>
</feature>
<feature type="domain" description="PA14" evidence="4">
    <location>
        <begin position="713"/>
        <end position="848"/>
    </location>
</feature>
<feature type="compositionally biased region" description="Basic and acidic residues" evidence="2">
    <location>
        <begin position="1330"/>
        <end position="1349"/>
    </location>
</feature>
<name>A0A518AZH2_9BACT</name>
<evidence type="ECO:0000256" key="2">
    <source>
        <dbReference type="SAM" id="MobiDB-lite"/>
    </source>
</evidence>
<feature type="compositionally biased region" description="Low complexity" evidence="2">
    <location>
        <begin position="1744"/>
        <end position="1762"/>
    </location>
</feature>
<sequence>MASWRKVPDVIAQALRAFDGRQRMIAFLCGGCAALVALVAGILLTSLVDWLVSPSLPIRMALSLVTYLVAFGLLSVYALWPLVRSRPPYEVASRFESAAWADGHKERLSSAVEFAVAREGVTGQGVGQWMINRTIALAANEVSNVDPIGLVDGRPAKRSGRIALFSIALLALVSLFPEGRSYLHRAIVPSSDVVRPATTVLDVRPGDIELAQGAELEILATTDPPASSATATIVWKDGLVEEMPLSSLSAEGEFRLPINGVTREFRYSVHAGDATSPEYDVSMKMPPRLSGIGLEVTPPSYAGWPVRRVEGGDAEVLLGSDVKVMLRFADAPANSASLLLDNGAEQPFDIMGDEAETSWQPRATQTYGLRFTADDGLEVTPAQRWRIHVVEDLPPTATLSGESLAHGLVGDDELLLLTAETRDDVGVASCKLFLSVDGREIESMDLPMKEAESLQEVDSGEQVSRLATALDLSRYALEYGDTLSLGVEVRDLGGHVVRSEAVELTVVAPEDTKAVQLAARLRKLRDQLTRQVRKQRENVSRWQRLIREGDPEDEADRHARLILLQARWDELAEEVDTVGGAVADESAEATEPLDAVLEDVGGRLVSLATSLHEITEESIAGVEAASPDELEESLQRGLDLQQSALADLEEWDETLGMVVAEVEADALVARDDAAQRRYRRSFPIVRGASGWAMGQPAKGRDDESPEGGAKASAFAGGLSAEYFRGEALGDRPARTEVSLPDYHDLDVPGIGKNNFSIRYRGDVFVPNKGRWRFACKVDDGARLVVAEKPLIGSEGWKHQAPTEYSGTLELSAGWHPIVLEAFQGTGESHLEFSMAPEGQPLKKVPAERLREHQSFRYTPLLLKQMAELSLENVESAQRRLHKDLRRVAPTAAIIEQLARDSGIKGIDKIADRERPHSLALEEVLEREPWSIEDLRGGEHSADLLVDAARAARDLIKKGMHSRYKRMQLSGKPTTELAKTAEQLREHLRSMREIPRKLTESERDRHVRREQNAAKAWVDQLERVLEREEAASDERSRDADASLAERVAHVETASALARKTEEVLDEVRQRLERDGVKHREVSSQAEQALSKLNDTVRKQEQAQQMTRERELADASREAMEQVRDLVRARHDQNAPKALEAHEELTESLAEVAELTEAAGDRRAASDLRKMAEETLEDSQVAKLASRLRKNIDRSTARRPESLAKTLTEQLAHDKSEVEKNIPDRESQRKAKAGLARSVLASALEAERERGNKEEAAAYRQLGQDILEELLKEEPLKAERIEPLAQRAAALEGAKGDQAKKEEIAAALERQEGMNADTPATKENAEGSLEELAQRAEEARRDKEKREDFLETLKGMLASHQPPPSGDAARAMAERSPLMNQSLEDLLAREEQLEESEKQARSALAETSTKAAKSLDALKKKAAAMKGQEQPKAAKQGLEQMTKKAPQAAKELGELAKKAASPPPSEKNPAAPGTPSDELVREANKQADMLRDELAGPIAEAFSESAAEEKMSDQQRQQQAELGQALARMASDQRQATDELERVLKAQAEHRREWARQLEKAVAPMELSREEKRAVGEAMKVAKQARQLQEQANRTQQEADRQQADAEERMRAADALASDSADRGKLERAKQQGKQAAERAMETQRHAVAQQKTALDAQLRAMQAQESLPSNAAFPLMADTASDLHEALDNSDHAEANSESSGEAMTASPKAEANKQGAQANKRTARAALMKATERLAKATEESLRASEAANAEAMAQAQQAAETSEGKPSGPLSQQEAKGVAEALAGIEASNQSSDSFQNAAKALAQAAQQERVNQAANNLPSVPSLGNAGSGTGQSSDLLEKIATMEGSLDPDWARLAARKRASIRNTGGANFPREYREAIDEYFLKLGEGE</sequence>
<dbReference type="SMART" id="SM00758">
    <property type="entry name" value="PA14"/>
    <property type="match status" value="1"/>
</dbReference>
<feature type="compositionally biased region" description="Basic and acidic residues" evidence="2">
    <location>
        <begin position="1292"/>
        <end position="1310"/>
    </location>
</feature>
<feature type="compositionally biased region" description="Basic and acidic residues" evidence="2">
    <location>
        <begin position="1595"/>
        <end position="1610"/>
    </location>
</feature>
<evidence type="ECO:0000259" key="4">
    <source>
        <dbReference type="PROSITE" id="PS51820"/>
    </source>
</evidence>
<evidence type="ECO:0000256" key="1">
    <source>
        <dbReference type="SAM" id="Coils"/>
    </source>
</evidence>
<proteinExistence type="predicted"/>
<feature type="region of interest" description="Disordered" evidence="2">
    <location>
        <begin position="1074"/>
        <end position="1113"/>
    </location>
</feature>
<feature type="compositionally biased region" description="Polar residues" evidence="2">
    <location>
        <begin position="1081"/>
        <end position="1092"/>
    </location>
</feature>
<dbReference type="Pfam" id="PF07691">
    <property type="entry name" value="PA14"/>
    <property type="match status" value="1"/>
</dbReference>
<accession>A0A518AZH2</accession>
<feature type="compositionally biased region" description="Basic and acidic residues" evidence="2">
    <location>
        <begin position="1210"/>
        <end position="1227"/>
    </location>
</feature>
<dbReference type="Proteomes" id="UP000317093">
    <property type="component" value="Chromosome"/>
</dbReference>
<feature type="region of interest" description="Disordered" evidence="2">
    <location>
        <begin position="1289"/>
        <end position="1536"/>
    </location>
</feature>
<keyword evidence="3" id="KW-0472">Membrane</keyword>
<evidence type="ECO:0000256" key="3">
    <source>
        <dbReference type="SAM" id="Phobius"/>
    </source>
</evidence>
<dbReference type="InterPro" id="IPR037524">
    <property type="entry name" value="PA14/GLEYA"/>
</dbReference>
<keyword evidence="6" id="KW-1185">Reference proteome</keyword>
<feature type="transmembrane region" description="Helical" evidence="3">
    <location>
        <begin position="162"/>
        <end position="183"/>
    </location>
</feature>
<keyword evidence="1" id="KW-0175">Coiled coil</keyword>
<evidence type="ECO:0000313" key="6">
    <source>
        <dbReference type="Proteomes" id="UP000317093"/>
    </source>
</evidence>
<feature type="compositionally biased region" description="Basic and acidic residues" evidence="2">
    <location>
        <begin position="1618"/>
        <end position="1643"/>
    </location>
</feature>
<dbReference type="PROSITE" id="PS51820">
    <property type="entry name" value="PA14"/>
    <property type="match status" value="1"/>
</dbReference>
<dbReference type="OrthoDB" id="215734at2"/>
<feature type="region of interest" description="Disordered" evidence="2">
    <location>
        <begin position="1210"/>
        <end position="1233"/>
    </location>
</feature>
<protein>
    <submittedName>
        <fullName evidence="5">PA14 domain protein</fullName>
    </submittedName>
</protein>
<feature type="compositionally biased region" description="Basic and acidic residues" evidence="2">
    <location>
        <begin position="1680"/>
        <end position="1694"/>
    </location>
</feature>
<feature type="region of interest" description="Disordered" evidence="2">
    <location>
        <begin position="1582"/>
        <end position="1838"/>
    </location>
</feature>
<dbReference type="RefSeq" id="WP_145255443.1">
    <property type="nucleotide sequence ID" value="NZ_CP036279.1"/>
</dbReference>
<feature type="coiled-coil region" evidence="1">
    <location>
        <begin position="514"/>
        <end position="545"/>
    </location>
</feature>
<dbReference type="KEGG" id="knv:Pan216_09480"/>
<keyword evidence="3" id="KW-1133">Transmembrane helix</keyword>
<feature type="compositionally biased region" description="Basic and acidic residues" evidence="2">
    <location>
        <begin position="1384"/>
        <end position="1398"/>
    </location>
</feature>
<feature type="transmembrane region" description="Helical" evidence="3">
    <location>
        <begin position="60"/>
        <end position="80"/>
    </location>
</feature>
<dbReference type="EMBL" id="CP036279">
    <property type="protein sequence ID" value="QDU60111.1"/>
    <property type="molecule type" value="Genomic_DNA"/>
</dbReference>
<feature type="compositionally biased region" description="Polar residues" evidence="2">
    <location>
        <begin position="1810"/>
        <end position="1821"/>
    </location>
</feature>
<feature type="transmembrane region" description="Helical" evidence="3">
    <location>
        <begin position="25"/>
        <end position="48"/>
    </location>
</feature>